<dbReference type="InterPro" id="IPR041650">
    <property type="entry name" value="HEPN_Swt1"/>
</dbReference>
<dbReference type="Pfam" id="PF18731">
    <property type="entry name" value="HEPN_Swt1"/>
    <property type="match status" value="1"/>
</dbReference>
<proteinExistence type="predicted"/>
<reference evidence="4 5" key="1">
    <citation type="submission" date="2009-01" db="EMBL/GenBank/DDBJ databases">
        <authorList>
            <person name="Fulton L."/>
            <person name="Clifton S."/>
            <person name="Chinwalla A.T."/>
            <person name="Mitreva M."/>
            <person name="Sodergren E."/>
            <person name="Weinstock G."/>
            <person name="Clifton S."/>
            <person name="Dooling D.J."/>
            <person name="Fulton B."/>
            <person name="Minx P."/>
            <person name="Pepin K.H."/>
            <person name="Johnson M."/>
            <person name="Bhonagiri V."/>
            <person name="Nash W.E."/>
            <person name="Mardis E.R."/>
            <person name="Wilson R.K."/>
        </authorList>
    </citation>
    <scope>NUCLEOTIDE SEQUENCE [LARGE SCALE GENOMIC DNA]</scope>
    <source>
        <strain evidence="4 5">ATCC 33806</strain>
    </source>
</reference>
<accession>C0E292</accession>
<gene>
    <name evidence="4" type="ORF">CORMATOL_01097</name>
</gene>
<feature type="domain" description="Swt1-like HEPN" evidence="3">
    <location>
        <begin position="11"/>
        <end position="123"/>
    </location>
</feature>
<comment type="caution">
    <text evidence="4">The sequence shown here is derived from an EMBL/GenBank/DDBJ whole genome shotgun (WGS) entry which is preliminary data.</text>
</comment>
<dbReference type="Proteomes" id="UP000006247">
    <property type="component" value="Unassembled WGS sequence"/>
</dbReference>
<evidence type="ECO:0000256" key="1">
    <source>
        <dbReference type="SAM" id="Coils"/>
    </source>
</evidence>
<feature type="coiled-coil region" evidence="1">
    <location>
        <begin position="1028"/>
        <end position="1055"/>
    </location>
</feature>
<evidence type="ECO:0000256" key="2">
    <source>
        <dbReference type="SAM" id="MobiDB-lite"/>
    </source>
</evidence>
<dbReference type="AlphaFoldDB" id="C0E292"/>
<evidence type="ECO:0000313" key="5">
    <source>
        <dbReference type="Proteomes" id="UP000006247"/>
    </source>
</evidence>
<dbReference type="Pfam" id="PF04465">
    <property type="entry name" value="DUF499"/>
    <property type="match status" value="1"/>
</dbReference>
<evidence type="ECO:0000259" key="3">
    <source>
        <dbReference type="Pfam" id="PF18731"/>
    </source>
</evidence>
<keyword evidence="1" id="KW-0175">Coiled coil</keyword>
<sequence length="1186" mass="131461">MALNNRERITRAFDLLQEGLHDLVDEVMTRYFHTSDWPERMAAQDAQRYGRERRRLEKTDPQVQLRAITEYGREFSRELSRGQQSLASELRDTRNEWAHGATFNSDDTSRALDTIERLLRAVNSMDSANDVRKLREDLQRTVYEDRTRKRSKPTNTASISASKGLKPWREIIHPHDDVARGDFTASEFAADLYDVSKGQASSEYGDPIEFFSRTYLTEGLRDLLTRALRRLSGDANASPVVNLQTNFGGGKTHSMLALYHLFSGTKKDDFPQEIQDLIQDAGNPRLDDLGVRRVTLVGTYLQAGSPSIKEDGTEVHTLWGELAWQLGGREAYNIVAGADRSGTNPGEALHTLISAHGPVLILIDEWVAYARQLVTDKELPAGSFDTQFTFAQSLTETVRGIPGAMLVVSIPASDGGKDGRGTDIEVGGTNGQLALERLQNVIRRVADQWRPSSRDESFEIVRRRLFKEPDAQGLADIAVVARQFVTMYRNNAPSFPRDVATTNDYEHRIRASYPLHPELLDRLYEDWSTLERFQRTRGVLKLVSSIVHELWVNNNDAAPLILPGNVPLSATRVNTDLTQYLEDQWKPIIDSDIDGVGSTAQRIDADRPALGERSITQRIARTIFIGAAPRSKTSHKGLDKQYLWLGTAIPGDPLGNFGTAVEQISQRSTYFYEEQGLYWFDTQPSVAKAARDHAEQLREDPDTAWNEIVRRLKAAEGKGRGFFSHIHIAPDTAADIPDMDTVRLVIVHPRLRRRRKDGAESEVVKWIRAAVESKGAAQRTHRNTLVFLVADSDELERLENTTRNYLGWKMVQDSAEQLNLSKQQSNQADSWVKRLNDTINSNIRSTYMWMLYPEQIDPTRPFELAAEKTSDSDGKTLTERVFTKIKRDGQLITELAPTMLGMTLHSELGALWDRVDDMTVGDLWGYFTQYAYMPRLASRTVLDDALRSVIDVMLMPGEQFALATGKDSGDFGRPGARSGLGVRSGLGAGVAGAAGEGAAHYQGLILPPSSAATAPVITDNTLVVKWEVAKAQADAEAAEAELAAQQAAAEQANQAGGQGDQAASWSASPAGEILTASYHGEPSTVVTRPSPDASVGSSGLSGGPTVVELPDTHYTGSVVINSDRYVRMVNNIIEEVIDRLAGSGADLEITMNIHATKPKGFTETEKRIISENSQTLKFGYYGFERG</sequence>
<name>C0E292_9CORY</name>
<protein>
    <recommendedName>
        <fullName evidence="3">Swt1-like HEPN domain-containing protein</fullName>
    </recommendedName>
</protein>
<dbReference type="EMBL" id="ACEB01000017">
    <property type="protein sequence ID" value="EEG27434.1"/>
    <property type="molecule type" value="Genomic_DNA"/>
</dbReference>
<feature type="region of interest" description="Disordered" evidence="2">
    <location>
        <begin position="1082"/>
        <end position="1107"/>
    </location>
</feature>
<dbReference type="RefSeq" id="WP_005520661.1">
    <property type="nucleotide sequence ID" value="NZ_EQ973329.1"/>
</dbReference>
<organism evidence="4 5">
    <name type="scientific">Corynebacterium matruchotii ATCC 33806</name>
    <dbReference type="NCBI Taxonomy" id="566549"/>
    <lineage>
        <taxon>Bacteria</taxon>
        <taxon>Bacillati</taxon>
        <taxon>Actinomycetota</taxon>
        <taxon>Actinomycetes</taxon>
        <taxon>Mycobacteriales</taxon>
        <taxon>Corynebacteriaceae</taxon>
        <taxon>Corynebacterium</taxon>
    </lineage>
</organism>
<dbReference type="HOGENOM" id="CLU_010124_0_0_11"/>
<evidence type="ECO:0000313" key="4">
    <source>
        <dbReference type="EMBL" id="EEG27434.1"/>
    </source>
</evidence>
<dbReference type="InterPro" id="IPR007555">
    <property type="entry name" value="DUF499"/>
</dbReference>